<proteinExistence type="predicted"/>
<evidence type="ECO:0000313" key="1">
    <source>
        <dbReference type="EMBL" id="KAI9462129.1"/>
    </source>
</evidence>
<dbReference type="EMBL" id="JAGFNK010000170">
    <property type="protein sequence ID" value="KAI9462129.1"/>
    <property type="molecule type" value="Genomic_DNA"/>
</dbReference>
<sequence length="167" mass="18520">MESVSNQFTGHARELPPRRPLALGSSRDRLPYRSCLYAITAIPYGVGTSCVGIMAGTNPARPSRTATGGRMHCERRLVNRLGPGTSKIFYTYFHRFAMFHQIKTTYGVSTSPEVRNTNPDIQQIQEQGTTLGQQHGVSAYRHVSISISDINSTYRNGRFLVTNGLRG</sequence>
<comment type="caution">
    <text evidence="1">The sequence shown here is derived from an EMBL/GenBank/DDBJ whole genome shotgun (WGS) entry which is preliminary data.</text>
</comment>
<reference evidence="1" key="1">
    <citation type="submission" date="2021-03" db="EMBL/GenBank/DDBJ databases">
        <title>Evolutionary priming and transition to the ectomycorrhizal habit in an iconic lineage of mushroom-forming fungi: is preadaptation a requirement?</title>
        <authorList>
            <consortium name="DOE Joint Genome Institute"/>
            <person name="Looney B.P."/>
            <person name="Miyauchi S."/>
            <person name="Morin E."/>
            <person name="Drula E."/>
            <person name="Courty P.E."/>
            <person name="Chicoki N."/>
            <person name="Fauchery L."/>
            <person name="Kohler A."/>
            <person name="Kuo A."/>
            <person name="LaButti K."/>
            <person name="Pangilinan J."/>
            <person name="Lipzen A."/>
            <person name="Riley R."/>
            <person name="Andreopoulos W."/>
            <person name="He G."/>
            <person name="Johnson J."/>
            <person name="Barry K.W."/>
            <person name="Grigoriev I.V."/>
            <person name="Nagy L."/>
            <person name="Hibbett D."/>
            <person name="Henrissat B."/>
            <person name="Matheny P.B."/>
            <person name="Labbe J."/>
            <person name="Martin A.F."/>
        </authorList>
    </citation>
    <scope>NUCLEOTIDE SEQUENCE</scope>
    <source>
        <strain evidence="1">BPL698</strain>
    </source>
</reference>
<protein>
    <submittedName>
        <fullName evidence="1">Uncharacterized protein</fullName>
    </submittedName>
</protein>
<dbReference type="Proteomes" id="UP001207468">
    <property type="component" value="Unassembled WGS sequence"/>
</dbReference>
<keyword evidence="2" id="KW-1185">Reference proteome</keyword>
<organism evidence="1 2">
    <name type="scientific">Russula earlei</name>
    <dbReference type="NCBI Taxonomy" id="71964"/>
    <lineage>
        <taxon>Eukaryota</taxon>
        <taxon>Fungi</taxon>
        <taxon>Dikarya</taxon>
        <taxon>Basidiomycota</taxon>
        <taxon>Agaricomycotina</taxon>
        <taxon>Agaricomycetes</taxon>
        <taxon>Russulales</taxon>
        <taxon>Russulaceae</taxon>
        <taxon>Russula</taxon>
    </lineage>
</organism>
<name>A0ACC0U5L7_9AGAM</name>
<accession>A0ACC0U5L7</accession>
<evidence type="ECO:0000313" key="2">
    <source>
        <dbReference type="Proteomes" id="UP001207468"/>
    </source>
</evidence>
<gene>
    <name evidence="1" type="ORF">F5148DRAFT_233148</name>
</gene>